<evidence type="ECO:0000313" key="3">
    <source>
        <dbReference type="EMBL" id="GHD39157.1"/>
    </source>
</evidence>
<gene>
    <name evidence="3" type="ORF">GCM10017083_00690</name>
</gene>
<accession>A0A919CMH4</accession>
<reference evidence="3" key="2">
    <citation type="submission" date="2020-09" db="EMBL/GenBank/DDBJ databases">
        <authorList>
            <person name="Sun Q."/>
            <person name="Kim S."/>
        </authorList>
    </citation>
    <scope>NUCLEOTIDE SEQUENCE</scope>
    <source>
        <strain evidence="3">KCTC 42651</strain>
    </source>
</reference>
<feature type="compositionally biased region" description="Low complexity" evidence="1">
    <location>
        <begin position="1"/>
        <end position="17"/>
    </location>
</feature>
<dbReference type="Pfam" id="PF14803">
    <property type="entry name" value="Zn_ribbon_Nudix"/>
    <property type="match status" value="1"/>
</dbReference>
<keyword evidence="4" id="KW-1185">Reference proteome</keyword>
<dbReference type="AlphaFoldDB" id="A0A919CMH4"/>
<keyword evidence="3" id="KW-0378">Hydrolase</keyword>
<dbReference type="Gene3D" id="2.20.70.10">
    <property type="match status" value="1"/>
</dbReference>
<dbReference type="InterPro" id="IPR000086">
    <property type="entry name" value="NUDIX_hydrolase_dom"/>
</dbReference>
<dbReference type="PANTHER" id="PTHR43222">
    <property type="entry name" value="NUDIX HYDROLASE 23"/>
    <property type="match status" value="1"/>
</dbReference>
<dbReference type="Pfam" id="PF00293">
    <property type="entry name" value="NUDIX"/>
    <property type="match status" value="1"/>
</dbReference>
<evidence type="ECO:0000256" key="1">
    <source>
        <dbReference type="SAM" id="MobiDB-lite"/>
    </source>
</evidence>
<comment type="caution">
    <text evidence="3">The sequence shown here is derived from an EMBL/GenBank/DDBJ whole genome shotgun (WGS) entry which is preliminary data.</text>
</comment>
<dbReference type="Proteomes" id="UP000630353">
    <property type="component" value="Unassembled WGS sequence"/>
</dbReference>
<feature type="region of interest" description="Disordered" evidence="1">
    <location>
        <begin position="1"/>
        <end position="21"/>
    </location>
</feature>
<dbReference type="RefSeq" id="WP_189986921.1">
    <property type="nucleotide sequence ID" value="NZ_BMZS01000001.1"/>
</dbReference>
<dbReference type="PANTHER" id="PTHR43222:SF2">
    <property type="entry name" value="NUDIX HYDROLASE 23, CHLOROPLASTIC"/>
    <property type="match status" value="1"/>
</dbReference>
<dbReference type="PROSITE" id="PS51462">
    <property type="entry name" value="NUDIX"/>
    <property type="match status" value="1"/>
</dbReference>
<organism evidence="3 4">
    <name type="scientific">Thalassobaculum fulvum</name>
    <dbReference type="NCBI Taxonomy" id="1633335"/>
    <lineage>
        <taxon>Bacteria</taxon>
        <taxon>Pseudomonadati</taxon>
        <taxon>Pseudomonadota</taxon>
        <taxon>Alphaproteobacteria</taxon>
        <taxon>Rhodospirillales</taxon>
        <taxon>Thalassobaculaceae</taxon>
        <taxon>Thalassobaculum</taxon>
    </lineage>
</organism>
<sequence>MSDSSASPGRPGAPRGPVNLRIPAGEDRERLVCDDCGFINYVNPKIVVGSVALWEDRILLCRRAIEPRDGWWTLPAGYMEERETTIEGARREAWEEARARIEIDALIGVYNIPRISQVQMIYRARLLSPDVSAGPESREVGLFEWDDIPWDHIAFPSVHWALGHWQETRGMTGFAPFGEPPEGL</sequence>
<dbReference type="InterPro" id="IPR015797">
    <property type="entry name" value="NUDIX_hydrolase-like_dom_sf"/>
</dbReference>
<dbReference type="EMBL" id="BMZS01000001">
    <property type="protein sequence ID" value="GHD39157.1"/>
    <property type="molecule type" value="Genomic_DNA"/>
</dbReference>
<dbReference type="SUPFAM" id="SSF55811">
    <property type="entry name" value="Nudix"/>
    <property type="match status" value="1"/>
</dbReference>
<name>A0A919CMH4_9PROT</name>
<protein>
    <submittedName>
        <fullName evidence="3">NUDIX hydrolase</fullName>
    </submittedName>
</protein>
<feature type="domain" description="Nudix hydrolase" evidence="2">
    <location>
        <begin position="43"/>
        <end position="168"/>
    </location>
</feature>
<evidence type="ECO:0000259" key="2">
    <source>
        <dbReference type="PROSITE" id="PS51462"/>
    </source>
</evidence>
<dbReference type="CDD" id="cd04511">
    <property type="entry name" value="NUDIX_Hydrolase"/>
    <property type="match status" value="1"/>
</dbReference>
<reference evidence="3" key="1">
    <citation type="journal article" date="2014" name="Int. J. Syst. Evol. Microbiol.">
        <title>Complete genome sequence of Corynebacterium casei LMG S-19264T (=DSM 44701T), isolated from a smear-ripened cheese.</title>
        <authorList>
            <consortium name="US DOE Joint Genome Institute (JGI-PGF)"/>
            <person name="Walter F."/>
            <person name="Albersmeier A."/>
            <person name="Kalinowski J."/>
            <person name="Ruckert C."/>
        </authorList>
    </citation>
    <scope>NUCLEOTIDE SEQUENCE</scope>
    <source>
        <strain evidence="3">KCTC 42651</strain>
    </source>
</reference>
<dbReference type="InterPro" id="IPR029401">
    <property type="entry name" value="Nudix_N"/>
</dbReference>
<evidence type="ECO:0000313" key="4">
    <source>
        <dbReference type="Proteomes" id="UP000630353"/>
    </source>
</evidence>
<dbReference type="GO" id="GO:0016787">
    <property type="term" value="F:hydrolase activity"/>
    <property type="evidence" value="ECO:0007669"/>
    <property type="project" value="UniProtKB-KW"/>
</dbReference>
<proteinExistence type="predicted"/>
<dbReference type="Gene3D" id="3.90.79.10">
    <property type="entry name" value="Nucleoside Triphosphate Pyrophosphohydrolase"/>
    <property type="match status" value="1"/>
</dbReference>